<feature type="domain" description="STAS" evidence="1">
    <location>
        <begin position="17"/>
        <end position="107"/>
    </location>
</feature>
<dbReference type="CDD" id="cd07043">
    <property type="entry name" value="STAS_anti-anti-sigma_factors"/>
    <property type="match status" value="1"/>
</dbReference>
<dbReference type="GO" id="GO:0043856">
    <property type="term" value="F:anti-sigma factor antagonist activity"/>
    <property type="evidence" value="ECO:0007669"/>
    <property type="project" value="TreeGrafter"/>
</dbReference>
<sequence>MTSPASPWHPGAGPLPVIAPQGEFDYGSVPWLREQIDTAADAHGGVILDAGGITFIDSTVFTLILMTHQRTHLRVANLQPRLARVFGVYGIDRVLNIYPTVDSARTT</sequence>
<geneLocation type="plasmid" evidence="2 3">
    <name>unnamed1</name>
</geneLocation>
<proteinExistence type="predicted"/>
<gene>
    <name evidence="2" type="ORF">HUT09_36640</name>
</gene>
<dbReference type="InterPro" id="IPR002645">
    <property type="entry name" value="STAS_dom"/>
</dbReference>
<evidence type="ECO:0000313" key="3">
    <source>
        <dbReference type="Proteomes" id="UP000509345"/>
    </source>
</evidence>
<dbReference type="PANTHER" id="PTHR33495:SF2">
    <property type="entry name" value="ANTI-SIGMA FACTOR ANTAGONIST TM_1081-RELATED"/>
    <property type="match status" value="1"/>
</dbReference>
<dbReference type="RefSeq" id="WP_176145885.1">
    <property type="nucleotide sequence ID" value="NZ_JBHXQS010000060.1"/>
</dbReference>
<accession>A0A7H8N0V6</accession>
<dbReference type="PANTHER" id="PTHR33495">
    <property type="entry name" value="ANTI-SIGMA FACTOR ANTAGONIST TM_1081-RELATED-RELATED"/>
    <property type="match status" value="1"/>
</dbReference>
<dbReference type="Pfam" id="PF01740">
    <property type="entry name" value="STAS"/>
    <property type="match status" value="1"/>
</dbReference>
<dbReference type="InterPro" id="IPR036513">
    <property type="entry name" value="STAS_dom_sf"/>
</dbReference>
<dbReference type="SUPFAM" id="SSF52091">
    <property type="entry name" value="SpoIIaa-like"/>
    <property type="match status" value="1"/>
</dbReference>
<evidence type="ECO:0000313" key="2">
    <source>
        <dbReference type="EMBL" id="QKW48016.1"/>
    </source>
</evidence>
<dbReference type="AlphaFoldDB" id="A0A7H8N0V6"/>
<keyword evidence="2" id="KW-0614">Plasmid</keyword>
<name>A0A7H8N0V6_STRMI</name>
<dbReference type="PROSITE" id="PS50801">
    <property type="entry name" value="STAS"/>
    <property type="match status" value="1"/>
</dbReference>
<dbReference type="Gene3D" id="3.30.750.24">
    <property type="entry name" value="STAS domain"/>
    <property type="match status" value="1"/>
</dbReference>
<organism evidence="2 3">
    <name type="scientific">Streptomyces microflavus</name>
    <name type="common">Streptomyces lipmanii</name>
    <dbReference type="NCBI Taxonomy" id="1919"/>
    <lineage>
        <taxon>Bacteria</taxon>
        <taxon>Bacillati</taxon>
        <taxon>Actinomycetota</taxon>
        <taxon>Actinomycetes</taxon>
        <taxon>Kitasatosporales</taxon>
        <taxon>Streptomycetaceae</taxon>
        <taxon>Streptomyces</taxon>
    </lineage>
</organism>
<dbReference type="Proteomes" id="UP000509345">
    <property type="component" value="Plasmid unnamed1"/>
</dbReference>
<reference evidence="2 3" key="1">
    <citation type="submission" date="2020-06" db="EMBL/GenBank/DDBJ databases">
        <title>Genome mining for natural products.</title>
        <authorList>
            <person name="Zhang B."/>
            <person name="Shi J."/>
            <person name="Ge H."/>
        </authorList>
    </citation>
    <scope>NUCLEOTIDE SEQUENCE [LARGE SCALE GENOMIC DNA]</scope>
    <source>
        <strain evidence="2 3">NA06532</strain>
        <plasmid evidence="2 3">unnamed1</plasmid>
    </source>
</reference>
<evidence type="ECO:0000259" key="1">
    <source>
        <dbReference type="PROSITE" id="PS50801"/>
    </source>
</evidence>
<dbReference type="EMBL" id="CP054927">
    <property type="protein sequence ID" value="QKW48016.1"/>
    <property type="molecule type" value="Genomic_DNA"/>
</dbReference>
<protein>
    <submittedName>
        <fullName evidence="2">STAS domain-containing protein</fullName>
    </submittedName>
</protein>